<accession>A0ABU5V1T0</accession>
<feature type="signal peptide" evidence="1">
    <location>
        <begin position="1"/>
        <end position="28"/>
    </location>
</feature>
<reference evidence="2 3" key="1">
    <citation type="submission" date="2023-12" db="EMBL/GenBank/DDBJ databases">
        <title>Stenotrophomonas guangdongensis sp. nov., isolated from wilted pepper plants (Capsicum annuum).</title>
        <authorList>
            <person name="Qiu M."/>
            <person name="Li Y."/>
            <person name="Liu Q."/>
            <person name="Zhang X."/>
            <person name="Huang Y."/>
            <person name="Guo R."/>
            <person name="Hu M."/>
            <person name="Zhou J."/>
            <person name="Zhou X."/>
        </authorList>
    </citation>
    <scope>NUCLEOTIDE SEQUENCE [LARGE SCALE GENOMIC DNA]</scope>
    <source>
        <strain evidence="2 3">MH1</strain>
    </source>
</reference>
<proteinExistence type="predicted"/>
<evidence type="ECO:0000313" key="2">
    <source>
        <dbReference type="EMBL" id="MEA5667314.1"/>
    </source>
</evidence>
<evidence type="ECO:0008006" key="4">
    <source>
        <dbReference type="Google" id="ProtNLM"/>
    </source>
</evidence>
<dbReference type="Proteomes" id="UP001301653">
    <property type="component" value="Unassembled WGS sequence"/>
</dbReference>
<name>A0ABU5V1T0_9GAMM</name>
<organism evidence="2 3">
    <name type="scientific">Stenotrophomonas capsici</name>
    <dbReference type="NCBI Taxonomy" id="3110230"/>
    <lineage>
        <taxon>Bacteria</taxon>
        <taxon>Pseudomonadati</taxon>
        <taxon>Pseudomonadota</taxon>
        <taxon>Gammaproteobacteria</taxon>
        <taxon>Lysobacterales</taxon>
        <taxon>Lysobacteraceae</taxon>
        <taxon>Stenotrophomonas</taxon>
    </lineage>
</organism>
<dbReference type="EMBL" id="JAYFUH010000084">
    <property type="protein sequence ID" value="MEA5667314.1"/>
    <property type="molecule type" value="Genomic_DNA"/>
</dbReference>
<evidence type="ECO:0000313" key="3">
    <source>
        <dbReference type="Proteomes" id="UP001301653"/>
    </source>
</evidence>
<keyword evidence="3" id="KW-1185">Reference proteome</keyword>
<sequence>MSTPHPPASSRRLHWMLAGLLLPFTVGAAPPGPLGTISDVRITGQGVDTPSDAPLCESFKPTPREVVAFFRHAVVITPRQEHAYFLHGPCYVEGTLRTRYGQWRWRLRNFGTASVSVDGGEDAFLFADPRQESSLGDD</sequence>
<evidence type="ECO:0000256" key="1">
    <source>
        <dbReference type="SAM" id="SignalP"/>
    </source>
</evidence>
<feature type="chain" id="PRO_5045608503" description="Secreted protein" evidence="1">
    <location>
        <begin position="29"/>
        <end position="138"/>
    </location>
</feature>
<keyword evidence="1" id="KW-0732">Signal</keyword>
<protein>
    <recommendedName>
        <fullName evidence="4">Secreted protein</fullName>
    </recommendedName>
</protein>
<comment type="caution">
    <text evidence="2">The sequence shown here is derived from an EMBL/GenBank/DDBJ whole genome shotgun (WGS) entry which is preliminary data.</text>
</comment>
<gene>
    <name evidence="2" type="ORF">VA603_07175</name>
</gene>
<dbReference type="RefSeq" id="WP_323438369.1">
    <property type="nucleotide sequence ID" value="NZ_JAYFUH010000084.1"/>
</dbReference>